<sequence>MRLLVSTLVGLALWTGAAQASWSEYQPVPLAEVPISSALKGWESGDWRTVAQRRTFNTMDNTSCYSEHIYTNFRKGSFWGTVNFRETRAHCTFSDTTIRAMTTSSSWFRDTEVEFGTNGAVDNGAAEYRYLMFSSTKAGKRTECMGFSSAWRNFVSQGVICNSAGSLTEAMGRTFLQSLNYKDYLSPVAGSLE</sequence>
<protein>
    <submittedName>
        <fullName evidence="2">Uncharacterized protein</fullName>
    </submittedName>
</protein>
<organism evidence="2 3">
    <name type="scientific">Lacibacterium aquatile</name>
    <dbReference type="NCBI Taxonomy" id="1168082"/>
    <lineage>
        <taxon>Bacteria</taxon>
        <taxon>Pseudomonadati</taxon>
        <taxon>Pseudomonadota</taxon>
        <taxon>Alphaproteobacteria</taxon>
        <taxon>Rhodospirillales</taxon>
        <taxon>Rhodospirillaceae</taxon>
    </lineage>
</organism>
<name>A0ABW5DUN5_9PROT</name>
<dbReference type="Proteomes" id="UP001597295">
    <property type="component" value="Unassembled WGS sequence"/>
</dbReference>
<dbReference type="EMBL" id="JBHUIP010000013">
    <property type="protein sequence ID" value="MFD2264408.1"/>
    <property type="molecule type" value="Genomic_DNA"/>
</dbReference>
<dbReference type="RefSeq" id="WP_379877489.1">
    <property type="nucleotide sequence ID" value="NZ_JBHUIP010000013.1"/>
</dbReference>
<feature type="chain" id="PRO_5046558766" evidence="1">
    <location>
        <begin position="21"/>
        <end position="193"/>
    </location>
</feature>
<reference evidence="3" key="1">
    <citation type="journal article" date="2019" name="Int. J. Syst. Evol. Microbiol.">
        <title>The Global Catalogue of Microorganisms (GCM) 10K type strain sequencing project: providing services to taxonomists for standard genome sequencing and annotation.</title>
        <authorList>
            <consortium name="The Broad Institute Genomics Platform"/>
            <consortium name="The Broad Institute Genome Sequencing Center for Infectious Disease"/>
            <person name="Wu L."/>
            <person name="Ma J."/>
        </authorList>
    </citation>
    <scope>NUCLEOTIDE SEQUENCE [LARGE SCALE GENOMIC DNA]</scope>
    <source>
        <strain evidence="3">CGMCC 1.19062</strain>
    </source>
</reference>
<evidence type="ECO:0000313" key="2">
    <source>
        <dbReference type="EMBL" id="MFD2264408.1"/>
    </source>
</evidence>
<keyword evidence="3" id="KW-1185">Reference proteome</keyword>
<keyword evidence="1" id="KW-0732">Signal</keyword>
<accession>A0ABW5DUN5</accession>
<feature type="signal peptide" evidence="1">
    <location>
        <begin position="1"/>
        <end position="20"/>
    </location>
</feature>
<evidence type="ECO:0000313" key="3">
    <source>
        <dbReference type="Proteomes" id="UP001597295"/>
    </source>
</evidence>
<comment type="caution">
    <text evidence="2">The sequence shown here is derived from an EMBL/GenBank/DDBJ whole genome shotgun (WGS) entry which is preliminary data.</text>
</comment>
<gene>
    <name evidence="2" type="ORF">ACFSM5_16005</name>
</gene>
<evidence type="ECO:0000256" key="1">
    <source>
        <dbReference type="SAM" id="SignalP"/>
    </source>
</evidence>
<proteinExistence type="predicted"/>